<gene>
    <name evidence="1" type="ORF">NDU88_000485</name>
</gene>
<dbReference type="Proteomes" id="UP001066276">
    <property type="component" value="Chromosome 3_2"/>
</dbReference>
<sequence length="170" mass="18149">MPPGVLTQPWRKGAQVSTAISELLGVKPCSTWLGRVGTATAWMRSTQETQKTPVLQVGQATAVRNCTGASWGAQVCHTRKNPRLGTGSTRGRNLLPNILPNGESLKKSDCSMGGPLRPMPPKDAADPITRPTVEMTPTMLTLQDVLQAIAASRTALLVKIDRLSIDLGLL</sequence>
<dbReference type="EMBL" id="JANPWB010000006">
    <property type="protein sequence ID" value="KAJ1175194.1"/>
    <property type="molecule type" value="Genomic_DNA"/>
</dbReference>
<organism evidence="1 2">
    <name type="scientific">Pleurodeles waltl</name>
    <name type="common">Iberian ribbed newt</name>
    <dbReference type="NCBI Taxonomy" id="8319"/>
    <lineage>
        <taxon>Eukaryota</taxon>
        <taxon>Metazoa</taxon>
        <taxon>Chordata</taxon>
        <taxon>Craniata</taxon>
        <taxon>Vertebrata</taxon>
        <taxon>Euteleostomi</taxon>
        <taxon>Amphibia</taxon>
        <taxon>Batrachia</taxon>
        <taxon>Caudata</taxon>
        <taxon>Salamandroidea</taxon>
        <taxon>Salamandridae</taxon>
        <taxon>Pleurodelinae</taxon>
        <taxon>Pleurodeles</taxon>
    </lineage>
</organism>
<proteinExistence type="predicted"/>
<keyword evidence="2" id="KW-1185">Reference proteome</keyword>
<comment type="caution">
    <text evidence="1">The sequence shown here is derived from an EMBL/GenBank/DDBJ whole genome shotgun (WGS) entry which is preliminary data.</text>
</comment>
<accession>A0AAV7TGX3</accession>
<reference evidence="1" key="1">
    <citation type="journal article" date="2022" name="bioRxiv">
        <title>Sequencing and chromosome-scale assembly of the giantPleurodeles waltlgenome.</title>
        <authorList>
            <person name="Brown T."/>
            <person name="Elewa A."/>
            <person name="Iarovenko S."/>
            <person name="Subramanian E."/>
            <person name="Araus A.J."/>
            <person name="Petzold A."/>
            <person name="Susuki M."/>
            <person name="Suzuki K.-i.T."/>
            <person name="Hayashi T."/>
            <person name="Toyoda A."/>
            <person name="Oliveira C."/>
            <person name="Osipova E."/>
            <person name="Leigh N.D."/>
            <person name="Simon A."/>
            <person name="Yun M.H."/>
        </authorList>
    </citation>
    <scope>NUCLEOTIDE SEQUENCE</scope>
    <source>
        <strain evidence="1">20211129_DDA</strain>
        <tissue evidence="1">Liver</tissue>
    </source>
</reference>
<evidence type="ECO:0000313" key="2">
    <source>
        <dbReference type="Proteomes" id="UP001066276"/>
    </source>
</evidence>
<dbReference type="AlphaFoldDB" id="A0AAV7TGX3"/>
<evidence type="ECO:0000313" key="1">
    <source>
        <dbReference type="EMBL" id="KAJ1175194.1"/>
    </source>
</evidence>
<protein>
    <submittedName>
        <fullName evidence="1">Uncharacterized protein</fullName>
    </submittedName>
</protein>
<name>A0AAV7TGX3_PLEWA</name>